<accession>A0ABW9XGJ7</accession>
<dbReference type="InterPro" id="IPR021955">
    <property type="entry name" value="DUF3572"/>
</dbReference>
<protein>
    <submittedName>
        <fullName evidence="1">DUF3572 family protein</fullName>
    </submittedName>
</protein>
<dbReference type="Proteomes" id="UP000753724">
    <property type="component" value="Unassembled WGS sequence"/>
</dbReference>
<evidence type="ECO:0000313" key="1">
    <source>
        <dbReference type="EMBL" id="NBC37674.1"/>
    </source>
</evidence>
<keyword evidence="2" id="KW-1185">Reference proteome</keyword>
<reference evidence="2" key="1">
    <citation type="submission" date="2020-01" db="EMBL/GenBank/DDBJ databases">
        <title>Sphingomonas sp. strain CSW-10.</title>
        <authorList>
            <person name="Chen W.-M."/>
        </authorList>
    </citation>
    <scope>NUCLEOTIDE SEQUENCE [LARGE SCALE GENOMIC DNA]</scope>
    <source>
        <strain evidence="2">FSY-8</strain>
    </source>
</reference>
<proteinExistence type="predicted"/>
<dbReference type="EMBL" id="JAAAPO010000005">
    <property type="protein sequence ID" value="NBC37674.1"/>
    <property type="molecule type" value="Genomic_DNA"/>
</dbReference>
<sequence>MALAALGWVLSDEDHAQRLLALTGITPDELRERLGERDVLVAVLDFLMAHEPDLLACAEALEVTASDIARAHAALNAMDQDTDWGA</sequence>
<comment type="caution">
    <text evidence="1">The sequence shown here is derived from an EMBL/GenBank/DDBJ whole genome shotgun (WGS) entry which is preliminary data.</text>
</comment>
<name>A0ABW9XGJ7_9SPHN</name>
<gene>
    <name evidence="1" type="ORF">GTZ99_14050</name>
</gene>
<evidence type="ECO:0000313" key="2">
    <source>
        <dbReference type="Proteomes" id="UP000753724"/>
    </source>
</evidence>
<dbReference type="Pfam" id="PF12096">
    <property type="entry name" value="DUF3572"/>
    <property type="match status" value="1"/>
</dbReference>
<organism evidence="1 2">
    <name type="scientific">Novosphingobium ovatum</name>
    <dbReference type="NCBI Taxonomy" id="1908523"/>
    <lineage>
        <taxon>Bacteria</taxon>
        <taxon>Pseudomonadati</taxon>
        <taxon>Pseudomonadota</taxon>
        <taxon>Alphaproteobacteria</taxon>
        <taxon>Sphingomonadales</taxon>
        <taxon>Sphingomonadaceae</taxon>
        <taxon>Novosphingobium</taxon>
    </lineage>
</organism>